<accession>A0A1H7KBS2</accession>
<organism evidence="1 2">
    <name type="scientific">Atopomonas hussainii</name>
    <dbReference type="NCBI Taxonomy" id="1429083"/>
    <lineage>
        <taxon>Bacteria</taxon>
        <taxon>Pseudomonadati</taxon>
        <taxon>Pseudomonadota</taxon>
        <taxon>Gammaproteobacteria</taxon>
        <taxon>Pseudomonadales</taxon>
        <taxon>Pseudomonadaceae</taxon>
        <taxon>Atopomonas</taxon>
    </lineage>
</organism>
<evidence type="ECO:0000313" key="2">
    <source>
        <dbReference type="Proteomes" id="UP000185766"/>
    </source>
</evidence>
<dbReference type="SUPFAM" id="SSF53474">
    <property type="entry name" value="alpha/beta-Hydrolases"/>
    <property type="match status" value="1"/>
</dbReference>
<name>A0A1H7KBS2_9GAMM</name>
<sequence>MDLAVAIIHGIGMQEQGNPMDALHPFARPLVNGLRRQLGRDAQRIEFQSLYWADLLDKRERAYMQRTEAAGAPQRWRWLRDTVTTFLGDASGYRLVAGASSNSYQQVHARVRAALTALRSRVNADTPLVVITHSLGGHVMSNYLWDQYKLNKDCPSNDPFLGMETLTGLITLGCNIPLFTFAYDTVVPIRFPGAQVPERLQSKTRWLNWYAPADPLGYPLKPLCPAYAAVVDEDIALPVGPWLLRHTPASHIGYWSDRRLHRRVAGYLKELLDA</sequence>
<dbReference type="RefSeq" id="WP_074866612.1">
    <property type="nucleotide sequence ID" value="NZ_FOAS01000005.1"/>
</dbReference>
<dbReference type="InterPro" id="IPR029058">
    <property type="entry name" value="AB_hydrolase_fold"/>
</dbReference>
<keyword evidence="2" id="KW-1185">Reference proteome</keyword>
<dbReference type="EMBL" id="FOAS01000005">
    <property type="protein sequence ID" value="SEK83994.1"/>
    <property type="molecule type" value="Genomic_DNA"/>
</dbReference>
<proteinExistence type="predicted"/>
<dbReference type="Proteomes" id="UP000185766">
    <property type="component" value="Unassembled WGS sequence"/>
</dbReference>
<gene>
    <name evidence="1" type="ORF">SAMN05216214_105217</name>
</gene>
<reference evidence="1 2" key="1">
    <citation type="submission" date="2016-10" db="EMBL/GenBank/DDBJ databases">
        <authorList>
            <person name="de Groot N.N."/>
        </authorList>
    </citation>
    <scope>NUCLEOTIDE SEQUENCE [LARGE SCALE GENOMIC DNA]</scope>
    <source>
        <strain evidence="1 2">JCM 19513</strain>
    </source>
</reference>
<dbReference type="AlphaFoldDB" id="A0A1H7KBS2"/>
<dbReference type="STRING" id="1429083.GCA_001885685_01979"/>
<evidence type="ECO:0000313" key="1">
    <source>
        <dbReference type="EMBL" id="SEK83994.1"/>
    </source>
</evidence>
<protein>
    <submittedName>
        <fullName evidence="1">Uncharacterized protein</fullName>
    </submittedName>
</protein>